<dbReference type="Proteomes" id="UP001566132">
    <property type="component" value="Unassembled WGS sequence"/>
</dbReference>
<protein>
    <submittedName>
        <fullName evidence="1">Uncharacterized protein</fullName>
    </submittedName>
</protein>
<dbReference type="AlphaFoldDB" id="A0ABD1E6S2"/>
<name>A0ABD1E6S2_HYPHA</name>
<proteinExistence type="predicted"/>
<sequence length="78" mass="9186">MDGRVISRNCLRISWDGSVKLIELNCSLVQRMDLAEQESWVWESMSHWFAKSTRIWWVKRKSAPRMGRVTSATMNFHG</sequence>
<organism evidence="1 2">
    <name type="scientific">Hypothenemus hampei</name>
    <name type="common">Coffee berry borer</name>
    <dbReference type="NCBI Taxonomy" id="57062"/>
    <lineage>
        <taxon>Eukaryota</taxon>
        <taxon>Metazoa</taxon>
        <taxon>Ecdysozoa</taxon>
        <taxon>Arthropoda</taxon>
        <taxon>Hexapoda</taxon>
        <taxon>Insecta</taxon>
        <taxon>Pterygota</taxon>
        <taxon>Neoptera</taxon>
        <taxon>Endopterygota</taxon>
        <taxon>Coleoptera</taxon>
        <taxon>Polyphaga</taxon>
        <taxon>Cucujiformia</taxon>
        <taxon>Curculionidae</taxon>
        <taxon>Scolytinae</taxon>
        <taxon>Hypothenemus</taxon>
    </lineage>
</organism>
<dbReference type="EMBL" id="JBDJPC010000011">
    <property type="protein sequence ID" value="KAL1489632.1"/>
    <property type="molecule type" value="Genomic_DNA"/>
</dbReference>
<evidence type="ECO:0000313" key="2">
    <source>
        <dbReference type="Proteomes" id="UP001566132"/>
    </source>
</evidence>
<keyword evidence="2" id="KW-1185">Reference proteome</keyword>
<evidence type="ECO:0000313" key="1">
    <source>
        <dbReference type="EMBL" id="KAL1489632.1"/>
    </source>
</evidence>
<comment type="caution">
    <text evidence="1">The sequence shown here is derived from an EMBL/GenBank/DDBJ whole genome shotgun (WGS) entry which is preliminary data.</text>
</comment>
<gene>
    <name evidence="1" type="ORF">ABEB36_013576</name>
</gene>
<accession>A0ABD1E6S2</accession>
<reference evidence="1 2" key="1">
    <citation type="submission" date="2024-05" db="EMBL/GenBank/DDBJ databases">
        <title>Genetic variation in Jamaican populations of the coffee berry borer (Hypothenemus hampei).</title>
        <authorList>
            <person name="Errbii M."/>
            <person name="Myrie A."/>
        </authorList>
    </citation>
    <scope>NUCLEOTIDE SEQUENCE [LARGE SCALE GENOMIC DNA]</scope>
    <source>
        <strain evidence="1">JA-Hopewell-2020-01-JO</strain>
        <tissue evidence="1">Whole body</tissue>
    </source>
</reference>